<organism evidence="1 2">
    <name type="scientific">Actinospica acidiphila</name>
    <dbReference type="NCBI Taxonomy" id="304899"/>
    <lineage>
        <taxon>Bacteria</taxon>
        <taxon>Bacillati</taxon>
        <taxon>Actinomycetota</taxon>
        <taxon>Actinomycetes</taxon>
        <taxon>Catenulisporales</taxon>
        <taxon>Actinospicaceae</taxon>
        <taxon>Actinospica</taxon>
    </lineage>
</organism>
<protein>
    <submittedName>
        <fullName evidence="1">Uncharacterized protein</fullName>
    </submittedName>
</protein>
<evidence type="ECO:0000313" key="1">
    <source>
        <dbReference type="EMBL" id="NEC50794.1"/>
    </source>
</evidence>
<feature type="non-terminal residue" evidence="1">
    <location>
        <position position="95"/>
    </location>
</feature>
<reference evidence="1 2" key="1">
    <citation type="submission" date="2020-01" db="EMBL/GenBank/DDBJ databases">
        <title>Insect and environment-associated Actinomycetes.</title>
        <authorList>
            <person name="Currrie C."/>
            <person name="Chevrette M."/>
            <person name="Carlson C."/>
            <person name="Stubbendieck R."/>
            <person name="Wendt-Pienkowski E."/>
        </authorList>
    </citation>
    <scope>NUCLEOTIDE SEQUENCE [LARGE SCALE GENOMIC DNA]</scope>
    <source>
        <strain evidence="1 2">SID8189</strain>
    </source>
</reference>
<keyword evidence="2" id="KW-1185">Reference proteome</keyword>
<comment type="caution">
    <text evidence="1">The sequence shown here is derived from an EMBL/GenBank/DDBJ whole genome shotgun (WGS) entry which is preliminary data.</text>
</comment>
<evidence type="ECO:0000313" key="2">
    <source>
        <dbReference type="Proteomes" id="UP000471745"/>
    </source>
</evidence>
<sequence>MTPLASFWSGLGGQPALVSRVSAVERPGVLSSRLPVREFAGACVGVCALAAAELAARRTVGGEVPAVRVDDGAVATAFVSERHLRTDGRAGESFA</sequence>
<dbReference type="EMBL" id="JAAGNA010000697">
    <property type="protein sequence ID" value="NEC50794.1"/>
    <property type="molecule type" value="Genomic_DNA"/>
</dbReference>
<proteinExistence type="predicted"/>
<dbReference type="AlphaFoldDB" id="A0A9X5HD93"/>
<dbReference type="Proteomes" id="UP000471745">
    <property type="component" value="Unassembled WGS sequence"/>
</dbReference>
<gene>
    <name evidence="1" type="ORF">G3I18_19805</name>
</gene>
<name>A0A9X5HD93_9ACTN</name>
<accession>A0A9X5HD93</accession>